<dbReference type="SUPFAM" id="SSF56112">
    <property type="entry name" value="Protein kinase-like (PK-like)"/>
    <property type="match status" value="1"/>
</dbReference>
<accession>M2Q456</accession>
<dbReference type="InterPro" id="IPR000719">
    <property type="entry name" value="Prot_kinase_dom"/>
</dbReference>
<dbReference type="HOGENOM" id="CLU_278615_0_0_1"/>
<name>M2Q456_CERS8</name>
<evidence type="ECO:0000259" key="2">
    <source>
        <dbReference type="PROSITE" id="PS50011"/>
    </source>
</evidence>
<dbReference type="Proteomes" id="UP000016930">
    <property type="component" value="Unassembled WGS sequence"/>
</dbReference>
<dbReference type="OrthoDB" id="2624308at2759"/>
<dbReference type="GO" id="GO:0005524">
    <property type="term" value="F:ATP binding"/>
    <property type="evidence" value="ECO:0007669"/>
    <property type="project" value="InterPro"/>
</dbReference>
<feature type="domain" description="Protein kinase" evidence="2">
    <location>
        <begin position="1"/>
        <end position="162"/>
    </location>
</feature>
<dbReference type="Pfam" id="PF00069">
    <property type="entry name" value="Pkinase"/>
    <property type="match status" value="1"/>
</dbReference>
<dbReference type="PANTHER" id="PTHR39596">
    <property type="match status" value="1"/>
</dbReference>
<gene>
    <name evidence="3" type="ORF">CERSUDRAFT_127308</name>
</gene>
<dbReference type="GO" id="GO:0004672">
    <property type="term" value="F:protein kinase activity"/>
    <property type="evidence" value="ECO:0007669"/>
    <property type="project" value="InterPro"/>
</dbReference>
<dbReference type="EMBL" id="KB445817">
    <property type="protein sequence ID" value="EMD31583.1"/>
    <property type="molecule type" value="Genomic_DNA"/>
</dbReference>
<dbReference type="InterPro" id="IPR011009">
    <property type="entry name" value="Kinase-like_dom_sf"/>
</dbReference>
<sequence length="1134" mass="126865">MHSKARSILVDSRGTCKPLDFVRSRRNGTVSVYVDPSTSDNIFWMAPEMISTHNTYDHKADIWSLGCVVLEMWTGQRPWCGQQASSIRRQHAHSYINAALSVMNHFEHSKAWPARATPLENALCDERDARLMRAIVPNKPARDLDGSRLISEDNEQDAMLWMTIVGAGQFIIRAPVWLLWKLPARVRHEVVRTIHIVKGKLLQTWQATVLSRTASPREGALDGSLGRTEIFEPILPRAMTDQAANPIRHFADGFEAFKMAFRARLDQLIARSRGLSRFTEDIHLLSEIDALCSCMSNQGILRLPGTEIKPEGPREMQHFLATCCETTFMISQALSSQLDSTLTMDLVDHQDGSLKLIQELLDSLAKRYVESVKHSPISEVVFVALPTTSRSDNVSRVIFWHNKDLPGGDHESPDTDTQDGGSERNLHTSNIILTQSAPWLKFKHDGFELCCYHDYRRLHQPFVSNPGEECSSELEHAALFQSQLTFGLLESITGRKIPESQLVEKGPDGSPVMTARHLAHIIREWMESMWRLKEMNVTESQQRAADAWHTLIQAQAELLSDYKDGRQGTFLRAELDPQDILKMWSVIAVIGESLTMACAEFRVRPAIDSDTPIWNVIKEEMGDSHRVLEALGWCPSITSKLAVSVCNLEYASTVTPIIREDAVINNHRGCNSQVCRLNTINPAEYANRHVDNKCRCAYAAPPVNTVLAILDNEEIPLIIVHQDVNEAGDHLKLMCINSASARHYVAFSHVWADGLGSTTETGLPTCQLHRLGAIARQLVPGGAFWIDALCVPAHDGMRRRAIGMMCETYRSAHAVLVLDSGIRSCSVRAPLKERLLRVVTSGWTQRLWTVQEALLAEALVFEFADGMLSVNELHYSASSLRYDPVVRFLALQMEQLMRNVFCERPVFKLGYVSNALRSRTTSKMEDETLAIAGLVGVDAFDLVHRAPQTRMREFLLAVRDMSPDILFLEGPKLGERGFQWALASFMRASRGHMDYAQQNAVCTPEGLLVSCIVLRFPETTFDNGERWILRNLPKNICLLIVGDGRDSPDGTDGGEHKFTCDAFLPKDGLYSDMKSSGAVVYIGSGDGSGHAGSRTRCDYMSYVAFAPIRPDNAHQMGHRIIDTLEPSSVDLCVM</sequence>
<dbReference type="Gene3D" id="1.10.510.10">
    <property type="entry name" value="Transferase(Phosphotransferase) domain 1"/>
    <property type="match status" value="1"/>
</dbReference>
<proteinExistence type="predicted"/>
<feature type="region of interest" description="Disordered" evidence="1">
    <location>
        <begin position="405"/>
        <end position="424"/>
    </location>
</feature>
<dbReference type="PANTHER" id="PTHR39596:SF2">
    <property type="entry name" value="HET DOMAIN PROTEIN (AFU_ORTHOLOGUE AFUA_1G17550)-RELATED"/>
    <property type="match status" value="1"/>
</dbReference>
<protein>
    <recommendedName>
        <fullName evidence="2">Protein kinase domain-containing protein</fullName>
    </recommendedName>
</protein>
<dbReference type="AlphaFoldDB" id="M2Q456"/>
<dbReference type="PROSITE" id="PS50011">
    <property type="entry name" value="PROTEIN_KINASE_DOM"/>
    <property type="match status" value="1"/>
</dbReference>
<organism evidence="3 4">
    <name type="scientific">Ceriporiopsis subvermispora (strain B)</name>
    <name type="common">White-rot fungus</name>
    <name type="synonym">Gelatoporia subvermispora</name>
    <dbReference type="NCBI Taxonomy" id="914234"/>
    <lineage>
        <taxon>Eukaryota</taxon>
        <taxon>Fungi</taxon>
        <taxon>Dikarya</taxon>
        <taxon>Basidiomycota</taxon>
        <taxon>Agaricomycotina</taxon>
        <taxon>Agaricomycetes</taxon>
        <taxon>Polyporales</taxon>
        <taxon>Gelatoporiaceae</taxon>
        <taxon>Gelatoporia</taxon>
    </lineage>
</organism>
<evidence type="ECO:0000256" key="1">
    <source>
        <dbReference type="SAM" id="MobiDB-lite"/>
    </source>
</evidence>
<evidence type="ECO:0000313" key="3">
    <source>
        <dbReference type="EMBL" id="EMD31583.1"/>
    </source>
</evidence>
<dbReference type="STRING" id="914234.M2Q456"/>
<reference evidence="3 4" key="1">
    <citation type="journal article" date="2012" name="Proc. Natl. Acad. Sci. U.S.A.">
        <title>Comparative genomics of Ceriporiopsis subvermispora and Phanerochaete chrysosporium provide insight into selective ligninolysis.</title>
        <authorList>
            <person name="Fernandez-Fueyo E."/>
            <person name="Ruiz-Duenas F.J."/>
            <person name="Ferreira P."/>
            <person name="Floudas D."/>
            <person name="Hibbett D.S."/>
            <person name="Canessa P."/>
            <person name="Larrondo L.F."/>
            <person name="James T.Y."/>
            <person name="Seelenfreund D."/>
            <person name="Lobos S."/>
            <person name="Polanco R."/>
            <person name="Tello M."/>
            <person name="Honda Y."/>
            <person name="Watanabe T."/>
            <person name="Watanabe T."/>
            <person name="Ryu J.S."/>
            <person name="Kubicek C.P."/>
            <person name="Schmoll M."/>
            <person name="Gaskell J."/>
            <person name="Hammel K.E."/>
            <person name="St John F.J."/>
            <person name="Vanden Wymelenberg A."/>
            <person name="Sabat G."/>
            <person name="Splinter BonDurant S."/>
            <person name="Syed K."/>
            <person name="Yadav J.S."/>
            <person name="Doddapaneni H."/>
            <person name="Subramanian V."/>
            <person name="Lavin J.L."/>
            <person name="Oguiza J.A."/>
            <person name="Perez G."/>
            <person name="Pisabarro A.G."/>
            <person name="Ramirez L."/>
            <person name="Santoyo F."/>
            <person name="Master E."/>
            <person name="Coutinho P.M."/>
            <person name="Henrissat B."/>
            <person name="Lombard V."/>
            <person name="Magnuson J.K."/>
            <person name="Kuees U."/>
            <person name="Hori C."/>
            <person name="Igarashi K."/>
            <person name="Samejima M."/>
            <person name="Held B.W."/>
            <person name="Barry K.W."/>
            <person name="LaButti K.M."/>
            <person name="Lapidus A."/>
            <person name="Lindquist E.A."/>
            <person name="Lucas S.M."/>
            <person name="Riley R."/>
            <person name="Salamov A.A."/>
            <person name="Hoffmeister D."/>
            <person name="Schwenk D."/>
            <person name="Hadar Y."/>
            <person name="Yarden O."/>
            <person name="de Vries R.P."/>
            <person name="Wiebenga A."/>
            <person name="Stenlid J."/>
            <person name="Eastwood D."/>
            <person name="Grigoriev I.V."/>
            <person name="Berka R.M."/>
            <person name="Blanchette R.A."/>
            <person name="Kersten P."/>
            <person name="Martinez A.T."/>
            <person name="Vicuna R."/>
            <person name="Cullen D."/>
        </authorList>
    </citation>
    <scope>NUCLEOTIDE SEQUENCE [LARGE SCALE GENOMIC DNA]</scope>
    <source>
        <strain evidence="3 4">B</strain>
    </source>
</reference>
<evidence type="ECO:0000313" key="4">
    <source>
        <dbReference type="Proteomes" id="UP000016930"/>
    </source>
</evidence>
<keyword evidence="4" id="KW-1185">Reference proteome</keyword>